<organism evidence="2 3">
    <name type="scientific">Pseudonocardia alni</name>
    <name type="common">Amycolata alni</name>
    <dbReference type="NCBI Taxonomy" id="33907"/>
    <lineage>
        <taxon>Bacteria</taxon>
        <taxon>Bacillati</taxon>
        <taxon>Actinomycetota</taxon>
        <taxon>Actinomycetes</taxon>
        <taxon>Pseudonocardiales</taxon>
        <taxon>Pseudonocardiaceae</taxon>
        <taxon>Pseudonocardia</taxon>
    </lineage>
</organism>
<keyword evidence="1" id="KW-0472">Membrane</keyword>
<accession>A0A852W218</accession>
<dbReference type="EMBL" id="JACCCZ010000001">
    <property type="protein sequence ID" value="NYG03053.1"/>
    <property type="molecule type" value="Genomic_DNA"/>
</dbReference>
<comment type="caution">
    <text evidence="2">The sequence shown here is derived from an EMBL/GenBank/DDBJ whole genome shotgun (WGS) entry which is preliminary data.</text>
</comment>
<reference evidence="2 3" key="1">
    <citation type="submission" date="2020-07" db="EMBL/GenBank/DDBJ databases">
        <title>Sequencing the genomes of 1000 actinobacteria strains.</title>
        <authorList>
            <person name="Klenk H.-P."/>
        </authorList>
    </citation>
    <scope>NUCLEOTIDE SEQUENCE [LARGE SCALE GENOMIC DNA]</scope>
    <source>
        <strain evidence="2 3">DSM 44749</strain>
    </source>
</reference>
<keyword evidence="3" id="KW-1185">Reference proteome</keyword>
<keyword evidence="1" id="KW-1133">Transmembrane helix</keyword>
<evidence type="ECO:0000313" key="3">
    <source>
        <dbReference type="Proteomes" id="UP000549695"/>
    </source>
</evidence>
<feature type="transmembrane region" description="Helical" evidence="1">
    <location>
        <begin position="36"/>
        <end position="56"/>
    </location>
</feature>
<feature type="transmembrane region" description="Helical" evidence="1">
    <location>
        <begin position="12"/>
        <end position="30"/>
    </location>
</feature>
<feature type="transmembrane region" description="Helical" evidence="1">
    <location>
        <begin position="98"/>
        <end position="118"/>
    </location>
</feature>
<keyword evidence="1" id="KW-0812">Transmembrane</keyword>
<feature type="transmembrane region" description="Helical" evidence="1">
    <location>
        <begin position="63"/>
        <end position="86"/>
    </location>
</feature>
<proteinExistence type="predicted"/>
<protein>
    <submittedName>
        <fullName evidence="2">Uncharacterized protein</fullName>
    </submittedName>
</protein>
<name>A0A852W218_PSEA5</name>
<dbReference type="Proteomes" id="UP000549695">
    <property type="component" value="Unassembled WGS sequence"/>
</dbReference>
<evidence type="ECO:0000313" key="2">
    <source>
        <dbReference type="EMBL" id="NYG03053.1"/>
    </source>
</evidence>
<dbReference type="GeneID" id="98053064"/>
<sequence>MSDDRGPVTGRRILTVLLVLAAAVHVRLAFGAVGPVLAGLDGLVAAAAVVSLLLLLRRADGPALLACAVAGGLGVALFLVPGLLAVAQGVNWTAWLDAWAFGGLLLDAMVVRIAVFTLRRAEGAPRR</sequence>
<evidence type="ECO:0000256" key="1">
    <source>
        <dbReference type="SAM" id="Phobius"/>
    </source>
</evidence>
<dbReference type="AlphaFoldDB" id="A0A852W218"/>
<dbReference type="RefSeq" id="WP_073575977.1">
    <property type="nucleotide sequence ID" value="NZ_BAAAJZ010000003.1"/>
</dbReference>
<gene>
    <name evidence="2" type="ORF">HDA37_003338</name>
</gene>